<evidence type="ECO:0000256" key="4">
    <source>
        <dbReference type="ARBA" id="ARBA00022989"/>
    </source>
</evidence>
<reference evidence="14" key="1">
    <citation type="journal article" date="2007" name="Plant Cell">
        <title>Dothideomycete-plant interactions illuminated by genome sequencing and EST analysis of the wheat pathogen Stagonospora nodorum.</title>
        <authorList>
            <person name="Hane J.K."/>
            <person name="Lowe R.G."/>
            <person name="Solomon P.S."/>
            <person name="Tan K.C."/>
            <person name="Schoch C.L."/>
            <person name="Spatafora J.W."/>
            <person name="Crous P.W."/>
            <person name="Kodira C."/>
            <person name="Birren B.W."/>
            <person name="Galagan J.E."/>
            <person name="Torriani S.F."/>
            <person name="McDonald B.A."/>
            <person name="Oliver R.P."/>
        </authorList>
    </citation>
    <scope>NUCLEOTIDE SEQUENCE [LARGE SCALE GENOMIC DNA]</scope>
    <source>
        <strain evidence="14">SN15 / ATCC MYA-4574 / FGSC 10173</strain>
    </source>
</reference>
<feature type="transmembrane region" description="Helical" evidence="10">
    <location>
        <begin position="93"/>
        <end position="114"/>
    </location>
</feature>
<sequence>MATLGSPSPPSSPSRTMRRRGWARKVERYCCNTITYFPLVFVYGLTTWAVWVEAGIGFVPSKNAWTGASPMTCHCDAARCVDNRYADIGVGKFSSALGVFFYLMLNWSYTTAVFTDPGSPLSLNNGYSHLPTQESGALQYTSFTVKASDGGVRFCNKCQSKKPDRAHHCSTCRRCVLKMDHHCPWLATCVGLRNYKAFLLFLIYLTFFCWTSFATSAYWVWSEILSDGQYTESFMPVNYVLLAVLSGIIGIVITGFTAWHLWLTFRGQTTIESLEKTRYLSPLRNTMKHNLTDRNYLDAQANGRLSIGDQLREIHANALPGVTRPEEGEAPSRSPAPGDTPMSNGYSHPAYHSYEQRERQQNQERYDSYLDERDNEQLPNAFDLGWKRNVAHVFGPSPLKWFIPIVTTTGDGWSWEPSPKWLAARERIKRDREAEEQVQKQRERAAGWGLDSPTEAEFRRPTRTAQGWQPGQYSHAVPRQPHRPEWQSPLRHDEPARYLTTTNGVVKSPLEGRRSPSKADQILGREHGMYADGDVQLQNMDRRKFDQYNYISEDEEDDDYEVSSDEQAADQKRAQQTQTGPPPKSTQNWNDIPEGFLDPAPQGKKSTSRERNQKKKGEWDDWGS</sequence>
<dbReference type="KEGG" id="pno:SNOG_10705"/>
<dbReference type="AlphaFoldDB" id="Q0UC09"/>
<dbReference type="PANTHER" id="PTHR12246">
    <property type="entry name" value="PALMITOYLTRANSFERASE ZDHHC16"/>
    <property type="match status" value="1"/>
</dbReference>
<evidence type="ECO:0000256" key="9">
    <source>
        <dbReference type="ARBA" id="ARBA00048048"/>
    </source>
</evidence>
<keyword evidence="5 10" id="KW-0472">Membrane</keyword>
<dbReference type="HOGENOM" id="CLU_024136_0_1_1"/>
<dbReference type="EMBL" id="CH445341">
    <property type="protein sequence ID" value="EAT82099.2"/>
    <property type="molecule type" value="Genomic_DNA"/>
</dbReference>
<dbReference type="Pfam" id="PF01529">
    <property type="entry name" value="DHHC"/>
    <property type="match status" value="1"/>
</dbReference>
<evidence type="ECO:0000313" key="13">
    <source>
        <dbReference type="EMBL" id="EAT82099.2"/>
    </source>
</evidence>
<evidence type="ECO:0000256" key="11">
    <source>
        <dbReference type="SAM" id="MobiDB-lite"/>
    </source>
</evidence>
<evidence type="ECO:0000256" key="10">
    <source>
        <dbReference type="RuleBase" id="RU079119"/>
    </source>
</evidence>
<keyword evidence="4 10" id="KW-1133">Transmembrane helix</keyword>
<feature type="domain" description="Palmitoyltransferase DHHC" evidence="12">
    <location>
        <begin position="153"/>
        <end position="276"/>
    </location>
</feature>
<feature type="transmembrane region" description="Helical" evidence="10">
    <location>
        <begin position="239"/>
        <end position="263"/>
    </location>
</feature>
<keyword evidence="2 10" id="KW-0808">Transferase</keyword>
<feature type="transmembrane region" description="Helical" evidence="10">
    <location>
        <begin position="198"/>
        <end position="219"/>
    </location>
</feature>
<dbReference type="GO" id="GO:0005783">
    <property type="term" value="C:endoplasmic reticulum"/>
    <property type="evidence" value="ECO:0000318"/>
    <property type="project" value="GO_Central"/>
</dbReference>
<dbReference type="VEuPathDB" id="FungiDB:JI435_107050"/>
<keyword evidence="3 10" id="KW-0812">Transmembrane</keyword>
<dbReference type="Proteomes" id="UP000001055">
    <property type="component" value="Unassembled WGS sequence"/>
</dbReference>
<evidence type="ECO:0000256" key="5">
    <source>
        <dbReference type="ARBA" id="ARBA00023136"/>
    </source>
</evidence>
<feature type="region of interest" description="Disordered" evidence="11">
    <location>
        <begin position="432"/>
        <end position="624"/>
    </location>
</feature>
<feature type="compositionally biased region" description="Basic and acidic residues" evidence="11">
    <location>
        <begin position="607"/>
        <end position="624"/>
    </location>
</feature>
<evidence type="ECO:0000256" key="3">
    <source>
        <dbReference type="ARBA" id="ARBA00022692"/>
    </source>
</evidence>
<dbReference type="GO" id="GO:0006612">
    <property type="term" value="P:protein targeting to membrane"/>
    <property type="evidence" value="ECO:0000318"/>
    <property type="project" value="GO_Central"/>
</dbReference>
<evidence type="ECO:0000259" key="12">
    <source>
        <dbReference type="Pfam" id="PF01529"/>
    </source>
</evidence>
<protein>
    <recommendedName>
        <fullName evidence="10">Palmitoyltransferase</fullName>
        <ecNumber evidence="10">2.3.1.225</ecNumber>
    </recommendedName>
</protein>
<feature type="compositionally biased region" description="Basic and acidic residues" evidence="11">
    <location>
        <begin position="354"/>
        <end position="363"/>
    </location>
</feature>
<gene>
    <name evidence="13" type="ORF">SNOG_10705</name>
</gene>
<evidence type="ECO:0000256" key="1">
    <source>
        <dbReference type="ARBA" id="ARBA00004141"/>
    </source>
</evidence>
<evidence type="ECO:0000256" key="6">
    <source>
        <dbReference type="ARBA" id="ARBA00023139"/>
    </source>
</evidence>
<dbReference type="GeneID" id="5977873"/>
<dbReference type="GO" id="GO:0019706">
    <property type="term" value="F:protein-cysteine S-palmitoyltransferase activity"/>
    <property type="evidence" value="ECO:0000318"/>
    <property type="project" value="GO_Central"/>
</dbReference>
<dbReference type="InterPro" id="IPR001594">
    <property type="entry name" value="Palmitoyltrfase_DHHC"/>
</dbReference>
<name>Q0UC09_PHANO</name>
<feature type="compositionally biased region" description="Acidic residues" evidence="11">
    <location>
        <begin position="552"/>
        <end position="568"/>
    </location>
</feature>
<organism evidence="13 14">
    <name type="scientific">Phaeosphaeria nodorum (strain SN15 / ATCC MYA-4574 / FGSC 10173)</name>
    <name type="common">Glume blotch fungus</name>
    <name type="synonym">Parastagonospora nodorum</name>
    <dbReference type="NCBI Taxonomy" id="321614"/>
    <lineage>
        <taxon>Eukaryota</taxon>
        <taxon>Fungi</taxon>
        <taxon>Dikarya</taxon>
        <taxon>Ascomycota</taxon>
        <taxon>Pezizomycotina</taxon>
        <taxon>Dothideomycetes</taxon>
        <taxon>Pleosporomycetidae</taxon>
        <taxon>Pleosporales</taxon>
        <taxon>Pleosporineae</taxon>
        <taxon>Phaeosphaeriaceae</taxon>
        <taxon>Parastagonospora</taxon>
    </lineage>
</organism>
<feature type="compositionally biased region" description="Polar residues" evidence="11">
    <location>
        <begin position="463"/>
        <end position="472"/>
    </location>
</feature>
<comment type="subcellular location">
    <subcellularLocation>
        <location evidence="1">Membrane</location>
        <topology evidence="1">Multi-pass membrane protein</topology>
    </subcellularLocation>
</comment>
<dbReference type="InParanoid" id="Q0UC09"/>
<dbReference type="GO" id="GO:0016020">
    <property type="term" value="C:membrane"/>
    <property type="evidence" value="ECO:0007669"/>
    <property type="project" value="UniProtKB-SubCell"/>
</dbReference>
<accession>Q0UC09</accession>
<feature type="region of interest" description="Disordered" evidence="11">
    <location>
        <begin position="319"/>
        <end position="363"/>
    </location>
</feature>
<dbReference type="STRING" id="321614.Q0UC09"/>
<feature type="compositionally biased region" description="Basic and acidic residues" evidence="11">
    <location>
        <begin position="482"/>
        <end position="496"/>
    </location>
</feature>
<dbReference type="RefSeq" id="XP_001800966.1">
    <property type="nucleotide sequence ID" value="XM_001800914.1"/>
</dbReference>
<evidence type="ECO:0000256" key="7">
    <source>
        <dbReference type="ARBA" id="ARBA00023288"/>
    </source>
</evidence>
<comment type="domain">
    <text evidence="10">The DHHC domain is required for palmitoyltransferase activity.</text>
</comment>
<dbReference type="eggNOG" id="KOG1315">
    <property type="taxonomic scope" value="Eukaryota"/>
</dbReference>
<proteinExistence type="inferred from homology"/>
<evidence type="ECO:0000256" key="2">
    <source>
        <dbReference type="ARBA" id="ARBA00022679"/>
    </source>
</evidence>
<keyword evidence="8 10" id="KW-0012">Acyltransferase</keyword>
<comment type="similarity">
    <text evidence="10">Belongs to the DHHC palmitoyltransferase family.</text>
</comment>
<evidence type="ECO:0000313" key="14">
    <source>
        <dbReference type="Proteomes" id="UP000001055"/>
    </source>
</evidence>
<dbReference type="EC" id="2.3.1.225" evidence="10"/>
<comment type="catalytic activity">
    <reaction evidence="9 10">
        <text>L-cysteinyl-[protein] + hexadecanoyl-CoA = S-hexadecanoyl-L-cysteinyl-[protein] + CoA</text>
        <dbReference type="Rhea" id="RHEA:36683"/>
        <dbReference type="Rhea" id="RHEA-COMP:10131"/>
        <dbReference type="Rhea" id="RHEA-COMP:11032"/>
        <dbReference type="ChEBI" id="CHEBI:29950"/>
        <dbReference type="ChEBI" id="CHEBI:57287"/>
        <dbReference type="ChEBI" id="CHEBI:57379"/>
        <dbReference type="ChEBI" id="CHEBI:74151"/>
        <dbReference type="EC" id="2.3.1.225"/>
    </reaction>
</comment>
<dbReference type="GO" id="GO:0005794">
    <property type="term" value="C:Golgi apparatus"/>
    <property type="evidence" value="ECO:0000318"/>
    <property type="project" value="GO_Central"/>
</dbReference>
<feature type="compositionally biased region" description="Basic and acidic residues" evidence="11">
    <location>
        <begin position="432"/>
        <end position="445"/>
    </location>
</feature>
<keyword evidence="6" id="KW-0564">Palmitate</keyword>
<keyword evidence="7" id="KW-0449">Lipoprotein</keyword>
<feature type="compositionally biased region" description="Polar residues" evidence="11">
    <location>
        <begin position="574"/>
        <end position="590"/>
    </location>
</feature>
<dbReference type="PROSITE" id="PS50216">
    <property type="entry name" value="DHHC"/>
    <property type="match status" value="1"/>
</dbReference>
<dbReference type="InterPro" id="IPR039859">
    <property type="entry name" value="PFA4/ZDH16/20/ERF2-like"/>
</dbReference>
<feature type="transmembrane region" description="Helical" evidence="10">
    <location>
        <begin position="29"/>
        <end position="51"/>
    </location>
</feature>
<evidence type="ECO:0000256" key="8">
    <source>
        <dbReference type="ARBA" id="ARBA00023315"/>
    </source>
</evidence>